<evidence type="ECO:0000313" key="2">
    <source>
        <dbReference type="EMBL" id="HJB39969.1"/>
    </source>
</evidence>
<evidence type="ECO:0008006" key="4">
    <source>
        <dbReference type="Google" id="ProtNLM"/>
    </source>
</evidence>
<keyword evidence="1" id="KW-0812">Transmembrane</keyword>
<dbReference type="Proteomes" id="UP000824209">
    <property type="component" value="Unassembled WGS sequence"/>
</dbReference>
<evidence type="ECO:0000313" key="3">
    <source>
        <dbReference type="Proteomes" id="UP000824209"/>
    </source>
</evidence>
<organism evidence="2 3">
    <name type="scientific">Candidatus Ruthenibacterium avium</name>
    <dbReference type="NCBI Taxonomy" id="2838751"/>
    <lineage>
        <taxon>Bacteria</taxon>
        <taxon>Bacillati</taxon>
        <taxon>Bacillota</taxon>
        <taxon>Clostridia</taxon>
        <taxon>Eubacteriales</taxon>
        <taxon>Oscillospiraceae</taxon>
        <taxon>Ruthenibacterium</taxon>
    </lineage>
</organism>
<dbReference type="Gene3D" id="1.10.10.1320">
    <property type="entry name" value="Anti-sigma factor, zinc-finger domain"/>
    <property type="match status" value="1"/>
</dbReference>
<reference evidence="2" key="2">
    <citation type="submission" date="2021-04" db="EMBL/GenBank/DDBJ databases">
        <authorList>
            <person name="Gilroy R."/>
        </authorList>
    </citation>
    <scope>NUCLEOTIDE SEQUENCE</scope>
    <source>
        <strain evidence="2">ChiBcec8-14828</strain>
    </source>
</reference>
<dbReference type="InterPro" id="IPR041916">
    <property type="entry name" value="Anti_sigma_zinc_sf"/>
</dbReference>
<reference evidence="2" key="1">
    <citation type="journal article" date="2021" name="PeerJ">
        <title>Extensive microbial diversity within the chicken gut microbiome revealed by metagenomics and culture.</title>
        <authorList>
            <person name="Gilroy R."/>
            <person name="Ravi A."/>
            <person name="Getino M."/>
            <person name="Pursley I."/>
            <person name="Horton D.L."/>
            <person name="Alikhan N.F."/>
            <person name="Baker D."/>
            <person name="Gharbi K."/>
            <person name="Hall N."/>
            <person name="Watson M."/>
            <person name="Adriaenssens E.M."/>
            <person name="Foster-Nyarko E."/>
            <person name="Jarju S."/>
            <person name="Secka A."/>
            <person name="Antonio M."/>
            <person name="Oren A."/>
            <person name="Chaudhuri R.R."/>
            <person name="La Ragione R."/>
            <person name="Hildebrand F."/>
            <person name="Pallen M.J."/>
        </authorList>
    </citation>
    <scope>NUCLEOTIDE SEQUENCE</scope>
    <source>
        <strain evidence="2">ChiBcec8-14828</strain>
    </source>
</reference>
<accession>A0A9D2M358</accession>
<proteinExistence type="predicted"/>
<dbReference type="EMBL" id="DWYA01000054">
    <property type="protein sequence ID" value="HJB39969.1"/>
    <property type="molecule type" value="Genomic_DNA"/>
</dbReference>
<sequence>MNLFLENGHLSKEGLDALVAGTLDEMQSLEAAEHLSFCDACLLEYTQRLTEDTWLAPPRPMQDTIWQKIRRRVLCLTVNRYAVAAVAACLALTLWGTGFFNYFLPQRGMRHLDGPQNSMTVSARVGNFVSDSQQAIQDALGQLFSNHDAR</sequence>
<gene>
    <name evidence="2" type="ORF">H9943_06175</name>
</gene>
<feature type="transmembrane region" description="Helical" evidence="1">
    <location>
        <begin position="81"/>
        <end position="104"/>
    </location>
</feature>
<keyword evidence="1" id="KW-0472">Membrane</keyword>
<keyword evidence="1" id="KW-1133">Transmembrane helix</keyword>
<comment type="caution">
    <text evidence="2">The sequence shown here is derived from an EMBL/GenBank/DDBJ whole genome shotgun (WGS) entry which is preliminary data.</text>
</comment>
<name>A0A9D2M358_9FIRM</name>
<protein>
    <recommendedName>
        <fullName evidence="4">Zinc-finger domain-containing protein</fullName>
    </recommendedName>
</protein>
<dbReference type="AlphaFoldDB" id="A0A9D2M358"/>
<evidence type="ECO:0000256" key="1">
    <source>
        <dbReference type="SAM" id="Phobius"/>
    </source>
</evidence>